<evidence type="ECO:0000313" key="14">
    <source>
        <dbReference type="EMBL" id="MBU3158725.1"/>
    </source>
</evidence>
<evidence type="ECO:0000256" key="7">
    <source>
        <dbReference type="ARBA" id="ARBA00022741"/>
    </source>
</evidence>
<comment type="caution">
    <text evidence="14">The sequence shown here is derived from an EMBL/GenBank/DDBJ whole genome shotgun (WGS) entry which is preliminary data.</text>
</comment>
<evidence type="ECO:0000256" key="2">
    <source>
        <dbReference type="ARBA" id="ARBA00004651"/>
    </source>
</evidence>
<keyword evidence="12" id="KW-0812">Transmembrane</keyword>
<evidence type="ECO:0000259" key="13">
    <source>
        <dbReference type="PROSITE" id="PS50885"/>
    </source>
</evidence>
<dbReference type="InterPro" id="IPR003660">
    <property type="entry name" value="HAMP_dom"/>
</dbReference>
<dbReference type="RefSeq" id="WP_216145936.1">
    <property type="nucleotide sequence ID" value="NZ_JAHLDV010000004.1"/>
</dbReference>
<evidence type="ECO:0000256" key="11">
    <source>
        <dbReference type="ARBA" id="ARBA00023136"/>
    </source>
</evidence>
<keyword evidence="9" id="KW-0067">ATP-binding</keyword>
<keyword evidence="8 14" id="KW-0418">Kinase</keyword>
<feature type="transmembrane region" description="Helical" evidence="12">
    <location>
        <begin position="181"/>
        <end position="203"/>
    </location>
</feature>
<dbReference type="Proteomes" id="UP000776252">
    <property type="component" value="Unassembled WGS sequence"/>
</dbReference>
<dbReference type="InterPro" id="IPR003661">
    <property type="entry name" value="HisK_dim/P_dom"/>
</dbReference>
<dbReference type="CDD" id="cd06225">
    <property type="entry name" value="HAMP"/>
    <property type="match status" value="1"/>
</dbReference>
<keyword evidence="10" id="KW-0902">Two-component regulatory system</keyword>
<dbReference type="Pfam" id="PF00672">
    <property type="entry name" value="HAMP"/>
    <property type="match status" value="1"/>
</dbReference>
<evidence type="ECO:0000256" key="8">
    <source>
        <dbReference type="ARBA" id="ARBA00022777"/>
    </source>
</evidence>
<dbReference type="GO" id="GO:0016301">
    <property type="term" value="F:kinase activity"/>
    <property type="evidence" value="ECO:0007669"/>
    <property type="project" value="UniProtKB-KW"/>
</dbReference>
<dbReference type="SMART" id="SM00388">
    <property type="entry name" value="HisKA"/>
    <property type="match status" value="1"/>
</dbReference>
<gene>
    <name evidence="14" type="ORF">KPL37_02915</name>
</gene>
<keyword evidence="4" id="KW-1003">Cell membrane</keyword>
<dbReference type="SMART" id="SM00304">
    <property type="entry name" value="HAMP"/>
    <property type="match status" value="1"/>
</dbReference>
<comment type="catalytic activity">
    <reaction evidence="1">
        <text>ATP + protein L-histidine = ADP + protein N-phospho-L-histidine.</text>
        <dbReference type="EC" id="2.7.13.3"/>
    </reaction>
</comment>
<feature type="transmembrane region" description="Helical" evidence="12">
    <location>
        <begin position="12"/>
        <end position="40"/>
    </location>
</feature>
<evidence type="ECO:0000256" key="10">
    <source>
        <dbReference type="ARBA" id="ARBA00023012"/>
    </source>
</evidence>
<dbReference type="PANTHER" id="PTHR45528">
    <property type="entry name" value="SENSOR HISTIDINE KINASE CPXA"/>
    <property type="match status" value="1"/>
</dbReference>
<dbReference type="CDD" id="cd00082">
    <property type="entry name" value="HisKA"/>
    <property type="match status" value="1"/>
</dbReference>
<comment type="subcellular location">
    <subcellularLocation>
        <location evidence="2">Cell membrane</location>
        <topology evidence="2">Multi-pass membrane protein</topology>
    </subcellularLocation>
</comment>
<feature type="domain" description="HAMP" evidence="13">
    <location>
        <begin position="201"/>
        <end position="253"/>
    </location>
</feature>
<keyword evidence="12" id="KW-1133">Transmembrane helix</keyword>
<protein>
    <recommendedName>
        <fullName evidence="3">histidine kinase</fullName>
        <ecNumber evidence="3">2.7.13.3</ecNumber>
    </recommendedName>
</protein>
<dbReference type="PANTHER" id="PTHR45528:SF1">
    <property type="entry name" value="SENSOR HISTIDINE KINASE CPXA"/>
    <property type="match status" value="1"/>
</dbReference>
<sequence>MHTKDGFMKNKSLFFQIGIAFAAVIIGLSMLLALFFPIILREFFTNEVYSTIEGAQNNIIKKRLYKNFDIEYPNIESNTQELDIRSVTHIQIPKKGIEGATNLKITKVAKSLNVEREFVEQIIKQGEMQNKLSKRYVKKIGDKKIFYVITKYSNVNKSGFLLSYMWDTYRNSLLKTLLQKLLIITFIAVVISLSLALTLAKYITSPLIKLEKNVKKIAEKQWDEAIVFERQDEIGSLAKSIEHMRKELIKRDESQQWMLQNISHELKTPVMVIRSYSEAVGDGIFPKGDLKSSMGIISSEAERLEKRIKDLLYLSKLEYLSKHRATYKKINIKEIVEDVVGKLKFAHENIN</sequence>
<keyword evidence="15" id="KW-1185">Reference proteome</keyword>
<evidence type="ECO:0000313" key="15">
    <source>
        <dbReference type="Proteomes" id="UP000776252"/>
    </source>
</evidence>
<dbReference type="Pfam" id="PF00512">
    <property type="entry name" value="HisKA"/>
    <property type="match status" value="1"/>
</dbReference>
<reference evidence="14 15" key="1">
    <citation type="submission" date="2021-06" db="EMBL/GenBank/DDBJ databases">
        <title>Clostridia strains as spoilage organisms.</title>
        <authorList>
            <person name="Wambui J."/>
            <person name="Stephan R."/>
            <person name="Stevens M.J.A."/>
        </authorList>
    </citation>
    <scope>NUCLEOTIDE SEQUENCE [LARGE SCALE GENOMIC DNA]</scope>
    <source>
        <strain evidence="14 15">DSM 14204</strain>
    </source>
</reference>
<dbReference type="EMBL" id="JAHLDV010000004">
    <property type="protein sequence ID" value="MBU3158725.1"/>
    <property type="molecule type" value="Genomic_DNA"/>
</dbReference>
<keyword evidence="6" id="KW-0808">Transferase</keyword>
<evidence type="ECO:0000256" key="6">
    <source>
        <dbReference type="ARBA" id="ARBA00022679"/>
    </source>
</evidence>
<name>A0ABS6BR39_9CLOT</name>
<evidence type="ECO:0000256" key="12">
    <source>
        <dbReference type="SAM" id="Phobius"/>
    </source>
</evidence>
<keyword evidence="7" id="KW-0547">Nucleotide-binding</keyword>
<accession>A0ABS6BR39</accession>
<evidence type="ECO:0000256" key="9">
    <source>
        <dbReference type="ARBA" id="ARBA00022840"/>
    </source>
</evidence>
<evidence type="ECO:0000256" key="3">
    <source>
        <dbReference type="ARBA" id="ARBA00012438"/>
    </source>
</evidence>
<evidence type="ECO:0000256" key="4">
    <source>
        <dbReference type="ARBA" id="ARBA00022475"/>
    </source>
</evidence>
<keyword evidence="11 12" id="KW-0472">Membrane</keyword>
<proteinExistence type="predicted"/>
<evidence type="ECO:0000256" key="5">
    <source>
        <dbReference type="ARBA" id="ARBA00022553"/>
    </source>
</evidence>
<dbReference type="PROSITE" id="PS50885">
    <property type="entry name" value="HAMP"/>
    <property type="match status" value="1"/>
</dbReference>
<organism evidence="14 15">
    <name type="scientific">Clostridium frigoris</name>
    <dbReference type="NCBI Taxonomy" id="205327"/>
    <lineage>
        <taxon>Bacteria</taxon>
        <taxon>Bacillati</taxon>
        <taxon>Bacillota</taxon>
        <taxon>Clostridia</taxon>
        <taxon>Eubacteriales</taxon>
        <taxon>Clostridiaceae</taxon>
        <taxon>Clostridium</taxon>
    </lineage>
</organism>
<dbReference type="EC" id="2.7.13.3" evidence="3"/>
<keyword evidence="5" id="KW-0597">Phosphoprotein</keyword>
<evidence type="ECO:0000256" key="1">
    <source>
        <dbReference type="ARBA" id="ARBA00000085"/>
    </source>
</evidence>
<dbReference type="InterPro" id="IPR050398">
    <property type="entry name" value="HssS/ArlS-like"/>
</dbReference>